<protein>
    <recommendedName>
        <fullName evidence="2">N-acetylmuramoyl-L-alanine amidase</fullName>
        <ecNumber evidence="2">3.5.1.28</ecNumber>
    </recommendedName>
</protein>
<proteinExistence type="predicted"/>
<evidence type="ECO:0000256" key="3">
    <source>
        <dbReference type="ARBA" id="ARBA00022801"/>
    </source>
</evidence>
<keyword evidence="7" id="KW-1185">Reference proteome</keyword>
<dbReference type="InterPro" id="IPR050695">
    <property type="entry name" value="N-acetylmuramoyl_amidase_3"/>
</dbReference>
<reference evidence="6 7" key="1">
    <citation type="journal article" date="2015" name="Genome Announc.">
        <title>Genomes of Geoalkalibacter ferrihydriticus Z-0531T and Geoalkalibacter subterraneus Red1T, Two Haloalkaliphilic Metal-Reducing Deltaproteobacteria.</title>
        <authorList>
            <person name="Badalamenti J.P."/>
            <person name="Krajmalnik-Brown R."/>
            <person name="Torres C.I."/>
            <person name="Bond D.R."/>
        </authorList>
    </citation>
    <scope>NUCLEOTIDE SEQUENCE [LARGE SCALE GENOMIC DNA]</scope>
    <source>
        <strain evidence="6 7">Red1</strain>
    </source>
</reference>
<dbReference type="PANTHER" id="PTHR30404">
    <property type="entry name" value="N-ACETYLMURAMOYL-L-ALANINE AMIDASE"/>
    <property type="match status" value="1"/>
</dbReference>
<dbReference type="InterPro" id="IPR002508">
    <property type="entry name" value="MurNAc-LAA_cat"/>
</dbReference>
<dbReference type="HOGENOM" id="CLU_014322_2_0_7"/>
<dbReference type="Gene3D" id="3.40.630.40">
    <property type="entry name" value="Zn-dependent exopeptidases"/>
    <property type="match status" value="1"/>
</dbReference>
<sequence length="428" mass="47055">MAMRFHSFFCFTINRSVRILFSVLLLAFCWLNPVSAEAESPAQIVNLRHWTNPTYTRVVLDLSRTADYKYNVLPGDASKGLSPRIYLDIPDSTRDLAVSPVVEIEDGLLRRVRFGTPEPGRTRMVIDLVTSADFKVFHLEDPYRIVIDIGGNQKPVLSARSPEIRNSPPGRGSDALAEVLGRNAAPAAKKRPSPANNERSGLRRIVVDPGHGGKDPGAVGPNGVLEKDITLAMAKLLKKQLEKDIGCEVILTRDRDVFLPLEARTAIANKVGADLFISLHANASHHRSAHGTETYYLNLSKNDQAAAVAARENGTTLKEVGDLEAILFDLMANAKINESGRLAAEIQKSMVSRLSRKYSNIRDLGVRQGPFYVLLGATMPSVLVEAAFISNHREEARLVTQDFQQNTALAISQAVRNYGVALELLAQR</sequence>
<organism evidence="6 7">
    <name type="scientific">Geoalkalibacter subterraneus</name>
    <dbReference type="NCBI Taxonomy" id="483547"/>
    <lineage>
        <taxon>Bacteria</taxon>
        <taxon>Pseudomonadati</taxon>
        <taxon>Thermodesulfobacteriota</taxon>
        <taxon>Desulfuromonadia</taxon>
        <taxon>Desulfuromonadales</taxon>
        <taxon>Geoalkalibacteraceae</taxon>
        <taxon>Geoalkalibacter</taxon>
    </lineage>
</organism>
<dbReference type="InterPro" id="IPR021731">
    <property type="entry name" value="AMIN_dom"/>
</dbReference>
<dbReference type="CDD" id="cd02696">
    <property type="entry name" value="MurNAc-LAA"/>
    <property type="match status" value="1"/>
</dbReference>
<dbReference type="RefSeq" id="WP_040199890.1">
    <property type="nucleotide sequence ID" value="NZ_CP010311.1"/>
</dbReference>
<dbReference type="KEGG" id="gsb:GSUB_06795"/>
<evidence type="ECO:0000259" key="5">
    <source>
        <dbReference type="SMART" id="SM00646"/>
    </source>
</evidence>
<dbReference type="SUPFAM" id="SSF53187">
    <property type="entry name" value="Zn-dependent exopeptidases"/>
    <property type="match status" value="1"/>
</dbReference>
<feature type="region of interest" description="Disordered" evidence="4">
    <location>
        <begin position="183"/>
        <end position="221"/>
    </location>
</feature>
<dbReference type="Gene3D" id="2.60.40.3500">
    <property type="match status" value="1"/>
</dbReference>
<accession>A0A0B5FRV6</accession>
<dbReference type="EMBL" id="CP010311">
    <property type="protein sequence ID" value="AJF06316.1"/>
    <property type="molecule type" value="Genomic_DNA"/>
</dbReference>
<dbReference type="OrthoDB" id="9806267at2"/>
<feature type="domain" description="MurNAc-LAA" evidence="5">
    <location>
        <begin position="265"/>
        <end position="416"/>
    </location>
</feature>
<evidence type="ECO:0000256" key="1">
    <source>
        <dbReference type="ARBA" id="ARBA00001561"/>
    </source>
</evidence>
<keyword evidence="3" id="KW-0378">Hydrolase</keyword>
<evidence type="ECO:0000256" key="2">
    <source>
        <dbReference type="ARBA" id="ARBA00011901"/>
    </source>
</evidence>
<dbReference type="SMART" id="SM00646">
    <property type="entry name" value="Ami_3"/>
    <property type="match status" value="1"/>
</dbReference>
<evidence type="ECO:0000313" key="6">
    <source>
        <dbReference type="EMBL" id="AJF06316.1"/>
    </source>
</evidence>
<evidence type="ECO:0000313" key="7">
    <source>
        <dbReference type="Proteomes" id="UP000035036"/>
    </source>
</evidence>
<gene>
    <name evidence="6" type="ORF">GSUB_06795</name>
</gene>
<dbReference type="Proteomes" id="UP000035036">
    <property type="component" value="Chromosome"/>
</dbReference>
<dbReference type="Pfam" id="PF11741">
    <property type="entry name" value="AMIN"/>
    <property type="match status" value="1"/>
</dbReference>
<evidence type="ECO:0000256" key="4">
    <source>
        <dbReference type="SAM" id="MobiDB-lite"/>
    </source>
</evidence>
<dbReference type="FunFam" id="3.40.630.40:FF:000005">
    <property type="entry name" value="N-acetylmuramoyl-L-alanine amidase (AmiA)"/>
    <property type="match status" value="1"/>
</dbReference>
<dbReference type="GO" id="GO:0030288">
    <property type="term" value="C:outer membrane-bounded periplasmic space"/>
    <property type="evidence" value="ECO:0007669"/>
    <property type="project" value="TreeGrafter"/>
</dbReference>
<dbReference type="STRING" id="483547.GSUB_06795"/>
<feature type="compositionally biased region" description="Low complexity" evidence="4">
    <location>
        <begin position="183"/>
        <end position="197"/>
    </location>
</feature>
<name>A0A0B5FRV6_9BACT</name>
<dbReference type="PANTHER" id="PTHR30404:SF0">
    <property type="entry name" value="N-ACETYLMURAMOYL-L-ALANINE AMIDASE AMIC"/>
    <property type="match status" value="1"/>
</dbReference>
<dbReference type="EC" id="3.5.1.28" evidence="2"/>
<dbReference type="GO" id="GO:0009253">
    <property type="term" value="P:peptidoglycan catabolic process"/>
    <property type="evidence" value="ECO:0007669"/>
    <property type="project" value="InterPro"/>
</dbReference>
<dbReference type="AlphaFoldDB" id="A0A0B5FRV6"/>
<dbReference type="Pfam" id="PF01520">
    <property type="entry name" value="Amidase_3"/>
    <property type="match status" value="1"/>
</dbReference>
<comment type="catalytic activity">
    <reaction evidence="1">
        <text>Hydrolyzes the link between N-acetylmuramoyl residues and L-amino acid residues in certain cell-wall glycopeptides.</text>
        <dbReference type="EC" id="3.5.1.28"/>
    </reaction>
</comment>
<dbReference type="GO" id="GO:0008745">
    <property type="term" value="F:N-acetylmuramoyl-L-alanine amidase activity"/>
    <property type="evidence" value="ECO:0007669"/>
    <property type="project" value="UniProtKB-EC"/>
</dbReference>